<organism evidence="1">
    <name type="scientific">bioreactor metagenome</name>
    <dbReference type="NCBI Taxonomy" id="1076179"/>
    <lineage>
        <taxon>unclassified sequences</taxon>
        <taxon>metagenomes</taxon>
        <taxon>ecological metagenomes</taxon>
    </lineage>
</organism>
<gene>
    <name evidence="1" type="ORF">SDC9_68693</name>
</gene>
<name>A0A644Y146_9ZZZZ</name>
<protein>
    <submittedName>
        <fullName evidence="1">Uncharacterized protein</fullName>
    </submittedName>
</protein>
<dbReference type="AlphaFoldDB" id="A0A644Y146"/>
<evidence type="ECO:0000313" key="1">
    <source>
        <dbReference type="EMBL" id="MPM22242.1"/>
    </source>
</evidence>
<reference evidence="1" key="1">
    <citation type="submission" date="2019-08" db="EMBL/GenBank/DDBJ databases">
        <authorList>
            <person name="Kucharzyk K."/>
            <person name="Murdoch R.W."/>
            <person name="Higgins S."/>
            <person name="Loffler F."/>
        </authorList>
    </citation>
    <scope>NUCLEOTIDE SEQUENCE</scope>
</reference>
<sequence length="279" mass="30540">MFGYIVPKQEELKLRENEAYKAIYCGLCHRLKETYGAAATMGLSYDFAFMACLGMALDEEEPLYAKRMCATNPLKNTGTLSSEASLDIVAAAHVILGCGKLRDDLADETGTKRAKAKAALIALSSAEKLARTYFPELGTCVDEALEGLAAAEKGPPLTLDGYTCHFADMLAAITESLSEDEVVKRILHQLGYQVGRWIYLIDAVDDLHEDRVLGRFNPLVAAKLDEDMPLVIQMLTDAAFSAAAALDLLPLKRYRGILENILRVGMPAKQRGITHEKPV</sequence>
<dbReference type="EMBL" id="VSSQ01003765">
    <property type="protein sequence ID" value="MPM22242.1"/>
    <property type="molecule type" value="Genomic_DNA"/>
</dbReference>
<proteinExistence type="predicted"/>
<dbReference type="InterPro" id="IPR043740">
    <property type="entry name" value="DUF5685"/>
</dbReference>
<dbReference type="Pfam" id="PF18937">
    <property type="entry name" value="DUF5685"/>
    <property type="match status" value="1"/>
</dbReference>
<accession>A0A644Y146</accession>
<comment type="caution">
    <text evidence="1">The sequence shown here is derived from an EMBL/GenBank/DDBJ whole genome shotgun (WGS) entry which is preliminary data.</text>
</comment>